<name>A0AAV5I8S6_9ROSI</name>
<protein>
    <recommendedName>
        <fullName evidence="7">Scarecrow-like protein 6</fullName>
    </recommendedName>
</protein>
<organism evidence="5 6">
    <name type="scientific">Rubroshorea leprosula</name>
    <dbReference type="NCBI Taxonomy" id="152421"/>
    <lineage>
        <taxon>Eukaryota</taxon>
        <taxon>Viridiplantae</taxon>
        <taxon>Streptophyta</taxon>
        <taxon>Embryophyta</taxon>
        <taxon>Tracheophyta</taxon>
        <taxon>Spermatophyta</taxon>
        <taxon>Magnoliopsida</taxon>
        <taxon>eudicotyledons</taxon>
        <taxon>Gunneridae</taxon>
        <taxon>Pentapetalae</taxon>
        <taxon>rosids</taxon>
        <taxon>malvids</taxon>
        <taxon>Malvales</taxon>
        <taxon>Dipterocarpaceae</taxon>
        <taxon>Rubroshorea</taxon>
    </lineage>
</organism>
<keyword evidence="1" id="KW-0805">Transcription regulation</keyword>
<dbReference type="PROSITE" id="PS50985">
    <property type="entry name" value="GRAS"/>
    <property type="match status" value="1"/>
</dbReference>
<keyword evidence="2" id="KW-0804">Transcription</keyword>
<gene>
    <name evidence="5" type="ORF">SLEP1_g8884</name>
</gene>
<accession>A0AAV5I8S6</accession>
<keyword evidence="6" id="KW-1185">Reference proteome</keyword>
<evidence type="ECO:0000256" key="1">
    <source>
        <dbReference type="ARBA" id="ARBA00023015"/>
    </source>
</evidence>
<feature type="region of interest" description="SAW" evidence="3">
    <location>
        <begin position="699"/>
        <end position="770"/>
    </location>
</feature>
<evidence type="ECO:0000313" key="6">
    <source>
        <dbReference type="Proteomes" id="UP001054252"/>
    </source>
</evidence>
<dbReference type="Pfam" id="PF03514">
    <property type="entry name" value="GRAS"/>
    <property type="match status" value="1"/>
</dbReference>
<dbReference type="AlphaFoldDB" id="A0AAV5I8S6"/>
<feature type="region of interest" description="Leucine repeat I (LRI)" evidence="3">
    <location>
        <begin position="407"/>
        <end position="467"/>
    </location>
</feature>
<dbReference type="PANTHER" id="PTHR31636">
    <property type="entry name" value="OSJNBA0084A10.13 PROTEIN-RELATED"/>
    <property type="match status" value="1"/>
</dbReference>
<feature type="region of interest" description="Disordered" evidence="4">
    <location>
        <begin position="44"/>
        <end position="70"/>
    </location>
</feature>
<feature type="region of interest" description="Leucine repeat II (LRII)" evidence="3">
    <location>
        <begin position="565"/>
        <end position="597"/>
    </location>
</feature>
<comment type="similarity">
    <text evidence="3">Belongs to the GRAS family.</text>
</comment>
<feature type="region of interest" description="VHIID" evidence="3">
    <location>
        <begin position="486"/>
        <end position="551"/>
    </location>
</feature>
<evidence type="ECO:0000313" key="5">
    <source>
        <dbReference type="EMBL" id="GKU95535.1"/>
    </source>
</evidence>
<dbReference type="Proteomes" id="UP001054252">
    <property type="component" value="Unassembled WGS sequence"/>
</dbReference>
<evidence type="ECO:0000256" key="3">
    <source>
        <dbReference type="PROSITE-ProRule" id="PRU01191"/>
    </source>
</evidence>
<dbReference type="EMBL" id="BPVZ01000009">
    <property type="protein sequence ID" value="GKU95535.1"/>
    <property type="molecule type" value="Genomic_DNA"/>
</dbReference>
<reference evidence="5 6" key="1">
    <citation type="journal article" date="2021" name="Commun. Biol.">
        <title>The genome of Shorea leprosula (Dipterocarpaceae) highlights the ecological relevance of drought in aseasonal tropical rainforests.</title>
        <authorList>
            <person name="Ng K.K.S."/>
            <person name="Kobayashi M.J."/>
            <person name="Fawcett J.A."/>
            <person name="Hatakeyama M."/>
            <person name="Paape T."/>
            <person name="Ng C.H."/>
            <person name="Ang C.C."/>
            <person name="Tnah L.H."/>
            <person name="Lee C.T."/>
            <person name="Nishiyama T."/>
            <person name="Sese J."/>
            <person name="O'Brien M.J."/>
            <person name="Copetti D."/>
            <person name="Mohd Noor M.I."/>
            <person name="Ong R.C."/>
            <person name="Putra M."/>
            <person name="Sireger I.Z."/>
            <person name="Indrioko S."/>
            <person name="Kosugi Y."/>
            <person name="Izuno A."/>
            <person name="Isagi Y."/>
            <person name="Lee S.L."/>
            <person name="Shimizu K.K."/>
        </authorList>
    </citation>
    <scope>NUCLEOTIDE SEQUENCE [LARGE SCALE GENOMIC DNA]</scope>
    <source>
        <strain evidence="5">214</strain>
    </source>
</reference>
<proteinExistence type="inferred from homology"/>
<comment type="caution">
    <text evidence="5">The sequence shown here is derived from an EMBL/GenBank/DDBJ whole genome shotgun (WGS) entry which is preliminary data.</text>
</comment>
<comment type="caution">
    <text evidence="3">Lacks conserved residue(s) required for the propagation of feature annotation.</text>
</comment>
<dbReference type="InterPro" id="IPR005202">
    <property type="entry name" value="TF_GRAS"/>
</dbReference>
<feature type="short sequence motif" description="VHIID" evidence="3">
    <location>
        <begin position="517"/>
        <end position="521"/>
    </location>
</feature>
<evidence type="ECO:0008006" key="7">
    <source>
        <dbReference type="Google" id="ProtNLM"/>
    </source>
</evidence>
<evidence type="ECO:0000256" key="2">
    <source>
        <dbReference type="ARBA" id="ARBA00023163"/>
    </source>
</evidence>
<evidence type="ECO:0000256" key="4">
    <source>
        <dbReference type="SAM" id="MobiDB-lite"/>
    </source>
</evidence>
<sequence length="771" mass="85004">MLFQLQVEGALEIAGFSSICQKEKGIYQLEANSFAIQEPTSVLHMRRSPSPPTSASTLSSSFNGGALTDNTTTTAATIAPDNNNNNNNNNNAIERKEEWASELQPISSGLELVAGVSSGQRCNIGLEDWESMLSESAVLPTQDHSLLRWISGDVDDSSFGLKQLLQSGNGGFNHGLDLEGNAGLGIVDQPLAFDPVGGNSVMGPAGNVISGIGANFGGFNSSGVVPNSINNDSGKLGSVMLSCSSTMGDNHKIQNPIFTSPANNLALPVSLPMLYNQHQAQLVETQEEKPQILNPQVLMGQQQHLQNPNLFMPLPQEQHLLQPLLKRHNSGSLDISPQTPKLPFSDPGHEFLLRKQQQQHMGFPQGFQFLPQQKPMMVSKQKLLSPGEELAQQQQHHFQLHQQEQQHVLMDQLYKAAELVGTGNFSHAQGILARLNQQVSSVGKPLHRAAFYFKEALHLLLMNNPVSSPPPRNPSPFDIIFKMGAYKVFSEVSPLIQFVNFSCNQAILEALDDANFIHIVDFDIGFGAQWASFMQELPMRRRGAPSLRITAFASPSTHHPVELALMRENLTQFANEIGLSFELGVINLDSFEQTPFSLPILQSNENEAVAVNFPIWSSSNQPSAAPSILRIVRQLSPKIVVSLDTGLDRNDLSFPQHVVYALQSYTYLLESLDAVNVNSDALNKIERFLLQPRIENIIFGRVRAPEKMPLWKTLFTSAGFSPVPFSNYTETQADCLVKRTQARGFHVEKRQASLVLCWQHRELVSASAWRC</sequence>